<comment type="similarity">
    <text evidence="2">Belongs to the purine-cytosine permease (2.A.39) family.</text>
</comment>
<reference evidence="8" key="2">
    <citation type="submission" date="2024-01" db="EMBL/GenBank/DDBJ databases">
        <title>Comparative genomics of Cryptococcus and Kwoniella reveals pathogenesis evolution and contrasting modes of karyotype evolution via chromosome fusion or intercentromeric recombination.</title>
        <authorList>
            <person name="Coelho M.A."/>
            <person name="David-Palma M."/>
            <person name="Shea T."/>
            <person name="Bowers K."/>
            <person name="McGinley-Smith S."/>
            <person name="Mohammad A.W."/>
            <person name="Gnirke A."/>
            <person name="Yurkov A.M."/>
            <person name="Nowrousian M."/>
            <person name="Sun S."/>
            <person name="Cuomo C.A."/>
            <person name="Heitman J."/>
        </authorList>
    </citation>
    <scope>NUCLEOTIDE SEQUENCE</scope>
    <source>
        <strain evidence="8">CBS 12478</strain>
    </source>
</reference>
<evidence type="ECO:0000256" key="1">
    <source>
        <dbReference type="ARBA" id="ARBA00004141"/>
    </source>
</evidence>
<keyword evidence="5 7" id="KW-0472">Membrane</keyword>
<dbReference type="KEGG" id="ksn:43588723"/>
<organism evidence="8 9">
    <name type="scientific">Kwoniella shandongensis</name>
    <dbReference type="NCBI Taxonomy" id="1734106"/>
    <lineage>
        <taxon>Eukaryota</taxon>
        <taxon>Fungi</taxon>
        <taxon>Dikarya</taxon>
        <taxon>Basidiomycota</taxon>
        <taxon>Agaricomycotina</taxon>
        <taxon>Tremellomycetes</taxon>
        <taxon>Tremellales</taxon>
        <taxon>Cryptococcaceae</taxon>
        <taxon>Kwoniella</taxon>
    </lineage>
</organism>
<dbReference type="GO" id="GO:0005886">
    <property type="term" value="C:plasma membrane"/>
    <property type="evidence" value="ECO:0007669"/>
    <property type="project" value="TreeGrafter"/>
</dbReference>
<evidence type="ECO:0000256" key="3">
    <source>
        <dbReference type="ARBA" id="ARBA00022692"/>
    </source>
</evidence>
<feature type="transmembrane region" description="Helical" evidence="7">
    <location>
        <begin position="71"/>
        <end position="90"/>
    </location>
</feature>
<protein>
    <submittedName>
        <fullName evidence="8">Uncharacterized protein</fullName>
    </submittedName>
</protein>
<feature type="transmembrane region" description="Helical" evidence="7">
    <location>
        <begin position="397"/>
        <end position="412"/>
    </location>
</feature>
<name>A0A5M6BZ50_9TREE</name>
<feature type="transmembrane region" description="Helical" evidence="7">
    <location>
        <begin position="303"/>
        <end position="328"/>
    </location>
</feature>
<dbReference type="PANTHER" id="PTHR30618:SF0">
    <property type="entry name" value="PURINE-URACIL PERMEASE NCS1"/>
    <property type="match status" value="1"/>
</dbReference>
<dbReference type="RefSeq" id="XP_031861065.1">
    <property type="nucleotide sequence ID" value="XM_032004587.1"/>
</dbReference>
<keyword evidence="4 7" id="KW-1133">Transmembrane helix</keyword>
<feature type="transmembrane region" description="Helical" evidence="7">
    <location>
        <begin position="136"/>
        <end position="158"/>
    </location>
</feature>
<evidence type="ECO:0000313" key="8">
    <source>
        <dbReference type="EMBL" id="WWD16227.1"/>
    </source>
</evidence>
<dbReference type="PANTHER" id="PTHR30618">
    <property type="entry name" value="NCS1 FAMILY PURINE/PYRIMIDINE TRANSPORTER"/>
    <property type="match status" value="1"/>
</dbReference>
<keyword evidence="9" id="KW-1185">Reference proteome</keyword>
<dbReference type="Gene3D" id="1.10.4160.10">
    <property type="entry name" value="Hydantoin permease"/>
    <property type="match status" value="1"/>
</dbReference>
<dbReference type="OrthoDB" id="2018619at2759"/>
<dbReference type="Pfam" id="PF02133">
    <property type="entry name" value="Transp_cyt_pur"/>
    <property type="match status" value="1"/>
</dbReference>
<dbReference type="InterPro" id="IPR045225">
    <property type="entry name" value="Uracil/uridine/allantoin_perm"/>
</dbReference>
<gene>
    <name evidence="8" type="ORF">CI109_100653</name>
</gene>
<dbReference type="Proteomes" id="UP000322225">
    <property type="component" value="Chromosome 1"/>
</dbReference>
<accession>A0A5M6BZ50</accession>
<feature type="transmembrane region" description="Helical" evidence="7">
    <location>
        <begin position="418"/>
        <end position="442"/>
    </location>
</feature>
<evidence type="ECO:0000256" key="2">
    <source>
        <dbReference type="ARBA" id="ARBA00008974"/>
    </source>
</evidence>
<reference evidence="8" key="1">
    <citation type="submission" date="2017-08" db="EMBL/GenBank/DDBJ databases">
        <authorList>
            <person name="Cuomo C."/>
            <person name="Billmyre B."/>
            <person name="Heitman J."/>
        </authorList>
    </citation>
    <scope>NUCLEOTIDE SEQUENCE</scope>
    <source>
        <strain evidence="8">CBS 12478</strain>
    </source>
</reference>
<dbReference type="GO" id="GO:0015205">
    <property type="term" value="F:nucleobase transmembrane transporter activity"/>
    <property type="evidence" value="ECO:0007669"/>
    <property type="project" value="TreeGrafter"/>
</dbReference>
<evidence type="ECO:0000313" key="9">
    <source>
        <dbReference type="Proteomes" id="UP000322225"/>
    </source>
</evidence>
<evidence type="ECO:0000256" key="6">
    <source>
        <dbReference type="SAM" id="MobiDB-lite"/>
    </source>
</evidence>
<dbReference type="InterPro" id="IPR001248">
    <property type="entry name" value="Pur-cyt_permease"/>
</dbReference>
<feature type="transmembrane region" description="Helical" evidence="7">
    <location>
        <begin position="192"/>
        <end position="213"/>
    </location>
</feature>
<feature type="compositionally biased region" description="Acidic residues" evidence="6">
    <location>
        <begin position="557"/>
        <end position="566"/>
    </location>
</feature>
<dbReference type="AlphaFoldDB" id="A0A5M6BZ50"/>
<comment type="subcellular location">
    <subcellularLocation>
        <location evidence="1">Membrane</location>
        <topology evidence="1">Multi-pass membrane protein</topology>
    </subcellularLocation>
</comment>
<keyword evidence="3 7" id="KW-0812">Transmembrane</keyword>
<feature type="transmembrane region" description="Helical" evidence="7">
    <location>
        <begin position="254"/>
        <end position="271"/>
    </location>
</feature>
<feature type="transmembrane region" description="Helical" evidence="7">
    <location>
        <begin position="503"/>
        <end position="524"/>
    </location>
</feature>
<sequence length="582" mass="64971">MKVPATGRYLRERVVATQAAFSSKEGFKKALLVEQSEGFSKAHSGWWTWSNAHMDPTPPEERTWRWYNFAMLWWAYGFSTGVWTIGSAMIASGLTAWQSIICVFIAHLLGAIAIVANSRFGATYHIGYPVYQRISFGVFGSLFPILLRCGTGIVWVGVQLYQGGKFTSVIIRCIFGNGWKRIPNTIPVKSQITVTDLGGTLIFWAITLPLLFMKIHKTRWLWTIKAFVLPPCVIGLFIYTQILHKSDGDTDFKTIKGFSGSTLAWMMLKSINSAMGKTSPSQVNQPDLARYATTRSAPFWSQLLALPIANTAVACLGIFATSSTYAAWGTLIWNPWDLCSAILDKHFTPGVRFAVFLVSFSFTLSIFVSNQAANVIPFGADITAICPKILNINRGQLLAYCLALCICPWYILNSATSFMTFLSGYSIFLGPIVGISCADYFWRRGNIHVPSLYTGQKTGHYYYTYGVSWRAQLAFWVGCAPTLPGFAGTFGHKMPVGVVHLFYIGWLFSIVTSALLYTMICKIYPPKHMTEARQAGFEQFADDQRAMLDYETSPRDDMDEEDDAIDDEKGGQDIAIIREVKE</sequence>
<feature type="transmembrane region" description="Helical" evidence="7">
    <location>
        <begin position="353"/>
        <end position="376"/>
    </location>
</feature>
<evidence type="ECO:0000256" key="7">
    <source>
        <dbReference type="SAM" id="Phobius"/>
    </source>
</evidence>
<feature type="region of interest" description="Disordered" evidence="6">
    <location>
        <begin position="552"/>
        <end position="572"/>
    </location>
</feature>
<feature type="transmembrane region" description="Helical" evidence="7">
    <location>
        <begin position="220"/>
        <end position="242"/>
    </location>
</feature>
<proteinExistence type="inferred from homology"/>
<evidence type="ECO:0000256" key="4">
    <source>
        <dbReference type="ARBA" id="ARBA00022989"/>
    </source>
</evidence>
<feature type="transmembrane region" description="Helical" evidence="7">
    <location>
        <begin position="462"/>
        <end position="483"/>
    </location>
</feature>
<dbReference type="CDD" id="cd11482">
    <property type="entry name" value="SLC-NCS1sbd_NRT1-like"/>
    <property type="match status" value="1"/>
</dbReference>
<dbReference type="EMBL" id="CP144051">
    <property type="protein sequence ID" value="WWD16227.1"/>
    <property type="molecule type" value="Genomic_DNA"/>
</dbReference>
<feature type="transmembrane region" description="Helical" evidence="7">
    <location>
        <begin position="96"/>
        <end position="116"/>
    </location>
</feature>
<evidence type="ECO:0000256" key="5">
    <source>
        <dbReference type="ARBA" id="ARBA00023136"/>
    </source>
</evidence>
<dbReference type="GeneID" id="43588723"/>